<organism evidence="2 3">
    <name type="scientific">Mesorhizobium humile</name>
    <dbReference type="NCBI Taxonomy" id="3072313"/>
    <lineage>
        <taxon>Bacteria</taxon>
        <taxon>Pseudomonadati</taxon>
        <taxon>Pseudomonadota</taxon>
        <taxon>Alphaproteobacteria</taxon>
        <taxon>Hyphomicrobiales</taxon>
        <taxon>Phyllobacteriaceae</taxon>
        <taxon>Mesorhizobium</taxon>
    </lineage>
</organism>
<proteinExistence type="predicted"/>
<name>A0ABU4YGA5_9HYPH</name>
<accession>A0ABU4YGA5</accession>
<reference evidence="2 3" key="1">
    <citation type="submission" date="2023-08" db="EMBL/GenBank/DDBJ databases">
        <title>Implementing the SeqCode for naming new Mesorhizobium species isolated from Vachellia karroo root nodules.</title>
        <authorList>
            <person name="Van Lill M."/>
        </authorList>
    </citation>
    <scope>NUCLEOTIDE SEQUENCE [LARGE SCALE GENOMIC DNA]</scope>
    <source>
        <strain evidence="2 3">VK2B</strain>
    </source>
</reference>
<evidence type="ECO:0000313" key="3">
    <source>
        <dbReference type="Proteomes" id="UP001280156"/>
    </source>
</evidence>
<feature type="region of interest" description="Disordered" evidence="1">
    <location>
        <begin position="1"/>
        <end position="23"/>
    </location>
</feature>
<evidence type="ECO:0000313" key="2">
    <source>
        <dbReference type="EMBL" id="MDX8485982.1"/>
    </source>
</evidence>
<protein>
    <submittedName>
        <fullName evidence="2">Uncharacterized protein</fullName>
    </submittedName>
</protein>
<dbReference type="EMBL" id="JAVIIV010000006">
    <property type="protein sequence ID" value="MDX8485982.1"/>
    <property type="molecule type" value="Genomic_DNA"/>
</dbReference>
<feature type="compositionally biased region" description="Basic and acidic residues" evidence="1">
    <location>
        <begin position="1"/>
        <end position="11"/>
    </location>
</feature>
<dbReference type="Proteomes" id="UP001280156">
    <property type="component" value="Unassembled WGS sequence"/>
</dbReference>
<evidence type="ECO:0000256" key="1">
    <source>
        <dbReference type="SAM" id="MobiDB-lite"/>
    </source>
</evidence>
<comment type="caution">
    <text evidence="2">The sequence shown here is derived from an EMBL/GenBank/DDBJ whole genome shotgun (WGS) entry which is preliminary data.</text>
</comment>
<keyword evidence="3" id="KW-1185">Reference proteome</keyword>
<gene>
    <name evidence="2" type="ORF">RFM52_12310</name>
</gene>
<sequence>MREPSCYDANEHQPGLPSNQGEKVATSSINRRALLFHSSSGIFASMVSAAAHAEPHRERVAPKLRALIQAHVTAYAAFGKAVREMGCSSRDYDQADREEERALLAICAYPAVIEGDRLAKARYLLEIEARGELDLPEQIQALLRSTMLKT</sequence>
<dbReference type="RefSeq" id="WP_320293682.1">
    <property type="nucleotide sequence ID" value="NZ_JAVIIU010000001.1"/>
</dbReference>